<reference evidence="1" key="1">
    <citation type="submission" date="2016-04" db="EMBL/GenBank/DDBJ databases">
        <authorList>
            <person name="Calderon-Fernandez G.M.Sr."/>
        </authorList>
    </citation>
    <scope>NUCLEOTIDE SEQUENCE</scope>
    <source>
        <strain evidence="1">Int1</strain>
        <tissue evidence="1">Integument</tissue>
    </source>
</reference>
<protein>
    <submittedName>
        <fullName evidence="1">Lethal 35di protein</fullName>
    </submittedName>
</protein>
<dbReference type="AlphaFoldDB" id="A0A161M689"/>
<organism evidence="1">
    <name type="scientific">Triatoma infestans</name>
    <name type="common">Assassin bug</name>
    <dbReference type="NCBI Taxonomy" id="30076"/>
    <lineage>
        <taxon>Eukaryota</taxon>
        <taxon>Metazoa</taxon>
        <taxon>Ecdysozoa</taxon>
        <taxon>Arthropoda</taxon>
        <taxon>Hexapoda</taxon>
        <taxon>Insecta</taxon>
        <taxon>Pterygota</taxon>
        <taxon>Neoptera</taxon>
        <taxon>Paraneoptera</taxon>
        <taxon>Hemiptera</taxon>
        <taxon>Heteroptera</taxon>
        <taxon>Panheteroptera</taxon>
        <taxon>Cimicomorpha</taxon>
        <taxon>Reduviidae</taxon>
        <taxon>Triatominae</taxon>
        <taxon>Triatoma</taxon>
    </lineage>
</organism>
<proteinExistence type="predicted"/>
<reference evidence="1" key="2">
    <citation type="journal article" date="2017" name="J. Med. Entomol.">
        <title>Transcriptome Analysis of the Triatoma infestans (Hemiptera: Reduviidae) Integument.</title>
        <authorList>
            <person name="Calderon-Fernandez G.M."/>
            <person name="Moriconi D.E."/>
            <person name="Dulbecco A.B."/>
            <person name="Juarez M.P."/>
        </authorList>
    </citation>
    <scope>NUCLEOTIDE SEQUENCE</scope>
    <source>
        <strain evidence="1">Int1</strain>
        <tissue evidence="1">Integument</tissue>
    </source>
</reference>
<evidence type="ECO:0000313" key="1">
    <source>
        <dbReference type="EMBL" id="JAR97360.1"/>
    </source>
</evidence>
<accession>A0A161M689</accession>
<dbReference type="EMBL" id="GEMB01005964">
    <property type="protein sequence ID" value="JAR97360.1"/>
    <property type="molecule type" value="Transcribed_RNA"/>
</dbReference>
<sequence length="43" mass="5009">VKTLQSLQEWLLEKFAWQLPPFMLQHITLNIMAMIGPEKVVGE</sequence>
<name>A0A161M689_TRIIF</name>
<feature type="non-terminal residue" evidence="1">
    <location>
        <position position="1"/>
    </location>
</feature>